<protein>
    <submittedName>
        <fullName evidence="3">Uncharacterized protein</fullName>
    </submittedName>
</protein>
<accession>A0A1I5RM16</accession>
<keyword evidence="1" id="KW-1133">Transmembrane helix</keyword>
<dbReference type="EMBL" id="BJWI01000036">
    <property type="protein sequence ID" value="GEM02425.1"/>
    <property type="molecule type" value="Genomic_DNA"/>
</dbReference>
<dbReference type="EMBL" id="FOXC01000032">
    <property type="protein sequence ID" value="SFP59608.1"/>
    <property type="molecule type" value="Genomic_DNA"/>
</dbReference>
<keyword evidence="1" id="KW-0812">Transmembrane</keyword>
<dbReference type="AlphaFoldDB" id="A0A1I5RM16"/>
<feature type="transmembrane region" description="Helical" evidence="1">
    <location>
        <begin position="40"/>
        <end position="58"/>
    </location>
</feature>
<feature type="transmembrane region" description="Helical" evidence="1">
    <location>
        <begin position="12"/>
        <end position="28"/>
    </location>
</feature>
<reference evidence="3 4" key="1">
    <citation type="submission" date="2016-10" db="EMBL/GenBank/DDBJ databases">
        <authorList>
            <person name="de Groot N.N."/>
        </authorList>
    </citation>
    <scope>NUCLEOTIDE SEQUENCE [LARGE SCALE GENOMIC DNA]</scope>
    <source>
        <strain evidence="3 4">DSM 17073</strain>
    </source>
</reference>
<proteinExistence type="predicted"/>
<gene>
    <name evidence="2" type="ORF">HHA03_19570</name>
    <name evidence="3" type="ORF">SAMN05421839_1324</name>
</gene>
<evidence type="ECO:0000313" key="5">
    <source>
        <dbReference type="Proteomes" id="UP000321547"/>
    </source>
</evidence>
<evidence type="ECO:0000256" key="1">
    <source>
        <dbReference type="SAM" id="Phobius"/>
    </source>
</evidence>
<dbReference type="Proteomes" id="UP000242243">
    <property type="component" value="Unassembled WGS sequence"/>
</dbReference>
<dbReference type="STRING" id="306540.SAMN05421839_1324"/>
<keyword evidence="5" id="KW-1185">Reference proteome</keyword>
<evidence type="ECO:0000313" key="3">
    <source>
        <dbReference type="EMBL" id="SFP59608.1"/>
    </source>
</evidence>
<reference evidence="2 5" key="2">
    <citation type="submission" date="2019-07" db="EMBL/GenBank/DDBJ databases">
        <title>Whole genome shotgun sequence of Halolactibacillus halophilus NBRC 100868.</title>
        <authorList>
            <person name="Hosoyama A."/>
            <person name="Uohara A."/>
            <person name="Ohji S."/>
            <person name="Ichikawa N."/>
        </authorList>
    </citation>
    <scope>NUCLEOTIDE SEQUENCE [LARGE SCALE GENOMIC DNA]</scope>
    <source>
        <strain evidence="2 5">NBRC 100868</strain>
    </source>
</reference>
<name>A0A1I5RM16_9BACI</name>
<dbReference type="Proteomes" id="UP000321547">
    <property type="component" value="Unassembled WGS sequence"/>
</dbReference>
<evidence type="ECO:0000313" key="4">
    <source>
        <dbReference type="Proteomes" id="UP000242243"/>
    </source>
</evidence>
<sequence>MKNFLDKSTNIGIATINLIMFSLMTFTFSKYEFMNQYLKYFIYLSLAITIILFFISIIKKLKYK</sequence>
<evidence type="ECO:0000313" key="2">
    <source>
        <dbReference type="EMBL" id="GEM02425.1"/>
    </source>
</evidence>
<keyword evidence="1" id="KW-0472">Membrane</keyword>
<organism evidence="3 4">
    <name type="scientific">Halolactibacillus halophilus</name>
    <dbReference type="NCBI Taxonomy" id="306540"/>
    <lineage>
        <taxon>Bacteria</taxon>
        <taxon>Bacillati</taxon>
        <taxon>Bacillota</taxon>
        <taxon>Bacilli</taxon>
        <taxon>Bacillales</taxon>
        <taxon>Bacillaceae</taxon>
        <taxon>Halolactibacillus</taxon>
    </lineage>
</organism>